<keyword evidence="2" id="KW-1185">Reference proteome</keyword>
<protein>
    <submittedName>
        <fullName evidence="1">Uncharacterized protein</fullName>
    </submittedName>
</protein>
<evidence type="ECO:0000313" key="1">
    <source>
        <dbReference type="EMBL" id="CAL1615901.1"/>
    </source>
</evidence>
<gene>
    <name evidence="1" type="ORF">KC01_LOCUS41765</name>
</gene>
<evidence type="ECO:0000313" key="2">
    <source>
        <dbReference type="Proteomes" id="UP001497482"/>
    </source>
</evidence>
<sequence length="93" mass="9977">MIPRNKVRRFVGVHGPERQWQQQQLTSGNTRLESGAKMGVDIERLSCVHWAEKGPGGRDHRGSSLLFGAVPRPCVVGRGRGGVLSACDGGALS</sequence>
<accession>A0AAV2MSA9</accession>
<proteinExistence type="predicted"/>
<dbReference type="AlphaFoldDB" id="A0AAV2MSA9"/>
<dbReference type="EMBL" id="OZ035831">
    <property type="protein sequence ID" value="CAL1615901.1"/>
    <property type="molecule type" value="Genomic_DNA"/>
</dbReference>
<reference evidence="1 2" key="1">
    <citation type="submission" date="2024-04" db="EMBL/GenBank/DDBJ databases">
        <authorList>
            <person name="Waldvogel A.-M."/>
            <person name="Schoenle A."/>
        </authorList>
    </citation>
    <scope>NUCLEOTIDE SEQUENCE [LARGE SCALE GENOMIC DNA]</scope>
</reference>
<dbReference type="Proteomes" id="UP001497482">
    <property type="component" value="Chromosome 9"/>
</dbReference>
<name>A0AAV2MSA9_KNICA</name>
<organism evidence="1 2">
    <name type="scientific">Knipowitschia caucasica</name>
    <name type="common">Caucasian dwarf goby</name>
    <name type="synonym">Pomatoschistus caucasicus</name>
    <dbReference type="NCBI Taxonomy" id="637954"/>
    <lineage>
        <taxon>Eukaryota</taxon>
        <taxon>Metazoa</taxon>
        <taxon>Chordata</taxon>
        <taxon>Craniata</taxon>
        <taxon>Vertebrata</taxon>
        <taxon>Euteleostomi</taxon>
        <taxon>Actinopterygii</taxon>
        <taxon>Neopterygii</taxon>
        <taxon>Teleostei</taxon>
        <taxon>Neoteleostei</taxon>
        <taxon>Acanthomorphata</taxon>
        <taxon>Gobiaria</taxon>
        <taxon>Gobiiformes</taxon>
        <taxon>Gobioidei</taxon>
        <taxon>Gobiidae</taxon>
        <taxon>Gobiinae</taxon>
        <taxon>Knipowitschia</taxon>
    </lineage>
</organism>